<reference evidence="2 3" key="1">
    <citation type="submission" date="2024-11" db="EMBL/GenBank/DDBJ databases">
        <title>Chromosome-level genome assembly of the freshwater bivalve Anodonta woodiana.</title>
        <authorList>
            <person name="Chen X."/>
        </authorList>
    </citation>
    <scope>NUCLEOTIDE SEQUENCE [LARGE SCALE GENOMIC DNA]</scope>
    <source>
        <strain evidence="2">MN2024</strain>
        <tissue evidence="2">Gills</tissue>
    </source>
</reference>
<keyword evidence="1" id="KW-0378">Hydrolase</keyword>
<organism evidence="2 3">
    <name type="scientific">Sinanodonta woodiana</name>
    <name type="common">Chinese pond mussel</name>
    <name type="synonym">Anodonta woodiana</name>
    <dbReference type="NCBI Taxonomy" id="1069815"/>
    <lineage>
        <taxon>Eukaryota</taxon>
        <taxon>Metazoa</taxon>
        <taxon>Spiralia</taxon>
        <taxon>Lophotrochozoa</taxon>
        <taxon>Mollusca</taxon>
        <taxon>Bivalvia</taxon>
        <taxon>Autobranchia</taxon>
        <taxon>Heteroconchia</taxon>
        <taxon>Palaeoheterodonta</taxon>
        <taxon>Unionida</taxon>
        <taxon>Unionoidea</taxon>
        <taxon>Unionidae</taxon>
        <taxon>Unioninae</taxon>
        <taxon>Sinanodonta</taxon>
    </lineage>
</organism>
<accession>A0ABD3X6D8</accession>
<evidence type="ECO:0000313" key="2">
    <source>
        <dbReference type="EMBL" id="KAL3881058.1"/>
    </source>
</evidence>
<dbReference type="Proteomes" id="UP001634394">
    <property type="component" value="Unassembled WGS sequence"/>
</dbReference>
<keyword evidence="3" id="KW-1185">Reference proteome</keyword>
<comment type="caution">
    <text evidence="2">The sequence shown here is derived from an EMBL/GenBank/DDBJ whole genome shotgun (WGS) entry which is preliminary data.</text>
</comment>
<evidence type="ECO:0000256" key="1">
    <source>
        <dbReference type="ARBA" id="ARBA00022722"/>
    </source>
</evidence>
<dbReference type="InterPro" id="IPR022894">
    <property type="entry name" value="Oligoribonuclease"/>
</dbReference>
<dbReference type="PANTHER" id="PTHR11046:SF15">
    <property type="entry name" value="RIBOFLAVIN TRANSPORTER 1 ISOFORM X1"/>
    <property type="match status" value="1"/>
</dbReference>
<gene>
    <name evidence="2" type="ORF">ACJMK2_033254</name>
</gene>
<dbReference type="EMBL" id="JBJQND010000004">
    <property type="protein sequence ID" value="KAL3881058.1"/>
    <property type="molecule type" value="Genomic_DNA"/>
</dbReference>
<sequence>MKKFNENFDEYRQATLNSDEHLHFLYCNAHYLLGLSRAAEQTLHEIEKEIGCLGRDTNAKFSRFHKGAENATSRFVRTACDVLGPRGDEKNGVRAEWIAFCSHRSIKSIVTSYRNNRLNNYFEGEAALIHHKSDIVSFLKNGYLGHSNLKLESVAADAEDDRLITLVLAVALTFHNVTGPYWELLQSSIKYADVHVYIHKMTTGLRQLKEDPSDILDKNFTGIFNGKFRQDSPTTDSVYSYFQSLKAESIVILKSALQDLFKSYLQVTERQLCDFLENGKYTELGRSTDMSISHSPLTNLLGERCFGDLDFDLYKRRHSSLHHHSTINMLKRNRTGDWLSSKGTEKSAELMKKA</sequence>
<proteinExistence type="predicted"/>
<protein>
    <submittedName>
        <fullName evidence="2">Uncharacterized protein</fullName>
    </submittedName>
</protein>
<dbReference type="GO" id="GO:0004518">
    <property type="term" value="F:nuclease activity"/>
    <property type="evidence" value="ECO:0007669"/>
    <property type="project" value="UniProtKB-KW"/>
</dbReference>
<dbReference type="AlphaFoldDB" id="A0ABD3X6D8"/>
<evidence type="ECO:0000313" key="3">
    <source>
        <dbReference type="Proteomes" id="UP001634394"/>
    </source>
</evidence>
<keyword evidence="1" id="KW-0540">Nuclease</keyword>
<name>A0ABD3X6D8_SINWO</name>
<dbReference type="PANTHER" id="PTHR11046">
    <property type="entry name" value="OLIGORIBONUCLEASE, MITOCHONDRIAL"/>
    <property type="match status" value="1"/>
</dbReference>